<feature type="region of interest" description="Disordered" evidence="1">
    <location>
        <begin position="317"/>
        <end position="336"/>
    </location>
</feature>
<evidence type="ECO:0000256" key="1">
    <source>
        <dbReference type="SAM" id="MobiDB-lite"/>
    </source>
</evidence>
<proteinExistence type="predicted"/>
<accession>A0A6A6PWE3</accession>
<dbReference type="Proteomes" id="UP000799767">
    <property type="component" value="Unassembled WGS sequence"/>
</dbReference>
<dbReference type="OrthoDB" id="5406427at2759"/>
<feature type="compositionally biased region" description="Polar residues" evidence="1">
    <location>
        <begin position="432"/>
        <end position="455"/>
    </location>
</feature>
<dbReference type="EMBL" id="MU001634">
    <property type="protein sequence ID" value="KAF2484061.1"/>
    <property type="molecule type" value="Genomic_DNA"/>
</dbReference>
<feature type="compositionally biased region" description="Basic and acidic residues" evidence="1">
    <location>
        <begin position="80"/>
        <end position="94"/>
    </location>
</feature>
<feature type="compositionally biased region" description="Polar residues" evidence="1">
    <location>
        <begin position="69"/>
        <end position="78"/>
    </location>
</feature>
<evidence type="ECO:0008006" key="4">
    <source>
        <dbReference type="Google" id="ProtNLM"/>
    </source>
</evidence>
<dbReference type="RefSeq" id="XP_033590631.1">
    <property type="nucleotide sequence ID" value="XM_033729306.1"/>
</dbReference>
<dbReference type="AlphaFoldDB" id="A0A6A6PWE3"/>
<feature type="region of interest" description="Disordered" evidence="1">
    <location>
        <begin position="787"/>
        <end position="867"/>
    </location>
</feature>
<gene>
    <name evidence="2" type="ORF">BDY17DRAFT_120620</name>
</gene>
<protein>
    <recommendedName>
        <fullName evidence="4">Cell wall proline rich protein</fullName>
    </recommendedName>
</protein>
<evidence type="ECO:0000313" key="3">
    <source>
        <dbReference type="Proteomes" id="UP000799767"/>
    </source>
</evidence>
<reference evidence="2" key="1">
    <citation type="journal article" date="2020" name="Stud. Mycol.">
        <title>101 Dothideomycetes genomes: a test case for predicting lifestyles and emergence of pathogens.</title>
        <authorList>
            <person name="Haridas S."/>
            <person name="Albert R."/>
            <person name="Binder M."/>
            <person name="Bloem J."/>
            <person name="Labutti K."/>
            <person name="Salamov A."/>
            <person name="Andreopoulos B."/>
            <person name="Baker S."/>
            <person name="Barry K."/>
            <person name="Bills G."/>
            <person name="Bluhm B."/>
            <person name="Cannon C."/>
            <person name="Castanera R."/>
            <person name="Culley D."/>
            <person name="Daum C."/>
            <person name="Ezra D."/>
            <person name="Gonzalez J."/>
            <person name="Henrissat B."/>
            <person name="Kuo A."/>
            <person name="Liang C."/>
            <person name="Lipzen A."/>
            <person name="Lutzoni F."/>
            <person name="Magnuson J."/>
            <person name="Mondo S."/>
            <person name="Nolan M."/>
            <person name="Ohm R."/>
            <person name="Pangilinan J."/>
            <person name="Park H.-J."/>
            <person name="Ramirez L."/>
            <person name="Alfaro M."/>
            <person name="Sun H."/>
            <person name="Tritt A."/>
            <person name="Yoshinaga Y."/>
            <person name="Zwiers L.-H."/>
            <person name="Turgeon B."/>
            <person name="Goodwin S."/>
            <person name="Spatafora J."/>
            <person name="Crous P."/>
            <person name="Grigoriev I."/>
        </authorList>
    </citation>
    <scope>NUCLEOTIDE SEQUENCE</scope>
    <source>
        <strain evidence="2">CBS 113389</strain>
    </source>
</reference>
<feature type="compositionally biased region" description="Low complexity" evidence="1">
    <location>
        <begin position="38"/>
        <end position="49"/>
    </location>
</feature>
<keyword evidence="3" id="KW-1185">Reference proteome</keyword>
<dbReference type="GeneID" id="54470308"/>
<evidence type="ECO:0000313" key="2">
    <source>
        <dbReference type="EMBL" id="KAF2484061.1"/>
    </source>
</evidence>
<organism evidence="2 3">
    <name type="scientific">Neohortaea acidophila</name>
    <dbReference type="NCBI Taxonomy" id="245834"/>
    <lineage>
        <taxon>Eukaryota</taxon>
        <taxon>Fungi</taxon>
        <taxon>Dikarya</taxon>
        <taxon>Ascomycota</taxon>
        <taxon>Pezizomycotina</taxon>
        <taxon>Dothideomycetes</taxon>
        <taxon>Dothideomycetidae</taxon>
        <taxon>Mycosphaerellales</taxon>
        <taxon>Teratosphaeriaceae</taxon>
        <taxon>Neohortaea</taxon>
    </lineage>
</organism>
<feature type="region of interest" description="Disordered" evidence="1">
    <location>
        <begin position="539"/>
        <end position="563"/>
    </location>
</feature>
<feature type="region of interest" description="Disordered" evidence="1">
    <location>
        <begin position="170"/>
        <end position="227"/>
    </location>
</feature>
<sequence length="893" mass="95546">MAQVITPDLYTMRGESMDSANYSAVPSPTQPWTWQHTSAIPSRRPASSSMHIDIPSSAASSHRRTASTLPSFTFNAADTSGRRDSDDSPPRTPEDTLTTSPPRTGHRRGGSEFVGGDSRLGLSNVLSSSPTKACEPHGFTANPSVAAPGRRGHAHRRSAAISNHDVAKLMQPPSDAQPRLSSSLPTTPLDAYSVPPQPERSSVPAGALSDPFGPPLDSVSTRPPSRLRVGFSDNVEFIPRPLSTISSGTESSLSTVRGHSVNNSISSVLSLSTPSPPSSRTIMQPLRANLAGSPKAPAKVSFDSNRLVDKEGQWLKRRPTNVLNRPASDSGLGQPKTTISIAQTSVPSRKRASSHGFGVNRRRSEPTIGLAASIPSRLSTLSLQEPGSPGYRAVEAQECREVERKSSARKIRDWAASKISRKTKEMGRALMSSHSASSLRPVSAESGTSKSTDISPSEPPVAETDLDTVFSQQDTVEIAEPFASSHIEPSAYTWGPNGARRSYDDQSEAVLDLDAALGPFKTPSIASYRQRRELHSSRLTKDFSGPGGHYHRRAESAPNLSPFEMPRTDITSQAGMADVFEEEEEDPRTGLSTAKLSMMRSVDGKTSGPSVLNSDAAATGIPALHDDGLGIRGSLESDRVFALGSSRYAPPHLMTDGRGLSVAEETILEESPTGCEVEIVDAEEEPRASSLTKSSDSSDTPTVFAAPIGTLTLPDGQQSLMTPEMYQTSTFSSPAIGHGLFDHSRLDTAASSIMTDNRTLSSCTTGEYGQDLRISVDVPSLTSSRSTMISQWHGNGSRRDLSDAEPVSSGIPQSLEPTTTNDSKRKRSSIQSLSQLMGGTFGTKNRPFGDARPQTSTTSLVTTASGTKENRLKKLMFWKSKQRPHPVQRPALS</sequence>
<feature type="region of interest" description="Disordered" evidence="1">
    <location>
        <begin position="344"/>
        <end position="364"/>
    </location>
</feature>
<name>A0A6A6PWE3_9PEZI</name>
<feature type="region of interest" description="Disordered" evidence="1">
    <location>
        <begin position="422"/>
        <end position="464"/>
    </location>
</feature>
<feature type="region of interest" description="Disordered" evidence="1">
    <location>
        <begin position="19"/>
        <end position="158"/>
    </location>
</feature>
<feature type="compositionally biased region" description="Polar residues" evidence="1">
    <location>
        <begin position="853"/>
        <end position="867"/>
    </location>
</feature>
<feature type="compositionally biased region" description="Polar residues" evidence="1">
    <location>
        <begin position="810"/>
        <end position="821"/>
    </location>
</feature>
<feature type="compositionally biased region" description="Polar residues" evidence="1">
    <location>
        <begin position="19"/>
        <end position="37"/>
    </location>
</feature>